<accession>A0AA41E5B9</accession>
<feature type="signal peptide" evidence="1">
    <location>
        <begin position="1"/>
        <end position="27"/>
    </location>
</feature>
<evidence type="ECO:0000313" key="2">
    <source>
        <dbReference type="EMBL" id="MBR8128714.1"/>
    </source>
</evidence>
<dbReference type="InterPro" id="IPR038314">
    <property type="entry name" value="T6SS_sf"/>
</dbReference>
<dbReference type="Pfam" id="PF16695">
    <property type="entry name" value="Tai4"/>
    <property type="match status" value="1"/>
</dbReference>
<keyword evidence="1" id="KW-0732">Signal</keyword>
<gene>
    <name evidence="2" type="ORF">KDW93_06950</name>
</gene>
<feature type="chain" id="PRO_5041225718" description="Type VI secretion protein" evidence="1">
    <location>
        <begin position="28"/>
        <end position="139"/>
    </location>
</feature>
<comment type="caution">
    <text evidence="2">The sequence shown here is derived from an EMBL/GenBank/DDBJ whole genome shotgun (WGS) entry which is preliminary data.</text>
</comment>
<evidence type="ECO:0000256" key="1">
    <source>
        <dbReference type="SAM" id="SignalP"/>
    </source>
</evidence>
<sequence>MRIDMGITLKSLLLALFLALVTRSATAVSQVAVAAPDSRSPVERYSQKTLLKNWALSVCLAQVAHSVRDREDANAAASAYLEFGHQPIQAYDALRALAQRYATRTYSGSIPASFNTMKCIDLFHSRELDTLVDRLAKAR</sequence>
<dbReference type="EMBL" id="JAGSVG010000004">
    <property type="protein sequence ID" value="MBR8128714.1"/>
    <property type="molecule type" value="Genomic_DNA"/>
</dbReference>
<dbReference type="AlphaFoldDB" id="A0AA41E5B9"/>
<dbReference type="Gene3D" id="1.20.120.1620">
    <property type="match status" value="1"/>
</dbReference>
<organism evidence="2 3">
    <name type="scientific">Burkholderia ambifaria</name>
    <dbReference type="NCBI Taxonomy" id="152480"/>
    <lineage>
        <taxon>Bacteria</taxon>
        <taxon>Pseudomonadati</taxon>
        <taxon>Pseudomonadota</taxon>
        <taxon>Betaproteobacteria</taxon>
        <taxon>Burkholderiales</taxon>
        <taxon>Burkholderiaceae</taxon>
        <taxon>Burkholderia</taxon>
        <taxon>Burkholderia cepacia complex</taxon>
    </lineage>
</organism>
<proteinExistence type="predicted"/>
<evidence type="ECO:0000313" key="3">
    <source>
        <dbReference type="Proteomes" id="UP000682266"/>
    </source>
</evidence>
<evidence type="ECO:0008006" key="4">
    <source>
        <dbReference type="Google" id="ProtNLM"/>
    </source>
</evidence>
<name>A0AA41E5B9_9BURK</name>
<dbReference type="Proteomes" id="UP000682266">
    <property type="component" value="Unassembled WGS sequence"/>
</dbReference>
<dbReference type="InterPro" id="IPR032032">
    <property type="entry name" value="Tai4"/>
</dbReference>
<dbReference type="RefSeq" id="WP_208449052.1">
    <property type="nucleotide sequence ID" value="NZ_CADERF010000032.1"/>
</dbReference>
<reference evidence="2" key="1">
    <citation type="submission" date="2021-04" db="EMBL/GenBank/DDBJ databases">
        <title>A collection of bacterial strains from the Burkholderia cepacia Research Laboratory and Repository.</title>
        <authorList>
            <person name="Lipuma J."/>
            <person name="Spilker T."/>
        </authorList>
    </citation>
    <scope>NUCLEOTIDE SEQUENCE</scope>
    <source>
        <strain evidence="2">AU36012</strain>
    </source>
</reference>
<protein>
    <recommendedName>
        <fullName evidence="4">Type VI secretion protein</fullName>
    </recommendedName>
</protein>